<evidence type="ECO:0000313" key="2">
    <source>
        <dbReference type="Proteomes" id="UP000030136"/>
    </source>
</evidence>
<gene>
    <name evidence="1" type="ORF">HQ38_08765</name>
</gene>
<dbReference type="EMBL" id="JQJC01000024">
    <property type="protein sequence ID" value="KGN93715.1"/>
    <property type="molecule type" value="Genomic_DNA"/>
</dbReference>
<dbReference type="Proteomes" id="UP000030136">
    <property type="component" value="Unassembled WGS sequence"/>
</dbReference>
<proteinExistence type="predicted"/>
<comment type="caution">
    <text evidence="1">The sequence shown here is derived from an EMBL/GenBank/DDBJ whole genome shotgun (WGS) entry which is preliminary data.</text>
</comment>
<sequence length="71" mass="8294">MSFLLFIKRWIFDKRVITSKARKSNETNYPRNSEAPTVGKLIQGQGDFDILGIAQRYEKRRNAILLGMPFF</sequence>
<name>A0AB34PFD2_9PORP</name>
<accession>A0AB34PFD2</accession>
<protein>
    <submittedName>
        <fullName evidence="1">Uncharacterized protein</fullName>
    </submittedName>
</protein>
<organism evidence="1 2">
    <name type="scientific">Porphyromonas crevioricanis</name>
    <dbReference type="NCBI Taxonomy" id="393921"/>
    <lineage>
        <taxon>Bacteria</taxon>
        <taxon>Pseudomonadati</taxon>
        <taxon>Bacteroidota</taxon>
        <taxon>Bacteroidia</taxon>
        <taxon>Bacteroidales</taxon>
        <taxon>Porphyromonadaceae</taxon>
        <taxon>Porphyromonas</taxon>
    </lineage>
</organism>
<evidence type="ECO:0000313" key="1">
    <source>
        <dbReference type="EMBL" id="KGN93715.1"/>
    </source>
</evidence>
<reference evidence="1 2" key="1">
    <citation type="submission" date="2014-08" db="EMBL/GenBank/DDBJ databases">
        <title>Porphyromonas crevioricanis strain:COT-253_OH1447 Genome sequencing.</title>
        <authorList>
            <person name="Wallis C."/>
            <person name="Deusch O."/>
            <person name="O'Flynn C."/>
            <person name="Davis I."/>
            <person name="Jospin G."/>
            <person name="Darling A.E."/>
            <person name="Coil D.A."/>
            <person name="Alexiev A."/>
            <person name="Horsfall A."/>
            <person name="Kirkwood N."/>
            <person name="Harris S."/>
            <person name="Eisen J.A."/>
        </authorList>
    </citation>
    <scope>NUCLEOTIDE SEQUENCE [LARGE SCALE GENOMIC DNA]</scope>
    <source>
        <strain evidence="2">COT-253 OH1447</strain>
    </source>
</reference>
<dbReference type="AlphaFoldDB" id="A0AB34PFD2"/>